<protein>
    <submittedName>
        <fullName evidence="1">Uncharacterized protein</fullName>
    </submittedName>
</protein>
<dbReference type="AlphaFoldDB" id="I1DXY4"/>
<comment type="caution">
    <text evidence="1">The sequence shown here is derived from an EMBL/GenBank/DDBJ whole genome shotgun (WGS) entry which is preliminary data.</text>
</comment>
<gene>
    <name evidence="1" type="ORF">RNAN_1900</name>
</gene>
<accession>I1DXY4</accession>
<evidence type="ECO:0000313" key="2">
    <source>
        <dbReference type="Proteomes" id="UP000004374"/>
    </source>
</evidence>
<keyword evidence="2" id="KW-1185">Reference proteome</keyword>
<proteinExistence type="predicted"/>
<sequence length="105" mass="11648">MFGGASVIYSDCNKDIEGIIVSKIESSRSFADLQQFVSKYQPDGSYTDYDITDALFDGTVVAITPFDKNMQVASNGKTLRFCLADRTVYLVRNDSNWASIIVLSK</sequence>
<dbReference type="Proteomes" id="UP000004374">
    <property type="component" value="Unassembled WGS sequence"/>
</dbReference>
<evidence type="ECO:0000313" key="1">
    <source>
        <dbReference type="EMBL" id="GAB58912.1"/>
    </source>
</evidence>
<organism evidence="1 2">
    <name type="scientific">Rheinheimera nanhaiensis E407-8</name>
    <dbReference type="NCBI Taxonomy" id="562729"/>
    <lineage>
        <taxon>Bacteria</taxon>
        <taxon>Pseudomonadati</taxon>
        <taxon>Pseudomonadota</taxon>
        <taxon>Gammaproteobacteria</taxon>
        <taxon>Chromatiales</taxon>
        <taxon>Chromatiaceae</taxon>
        <taxon>Rheinheimera</taxon>
    </lineage>
</organism>
<reference evidence="1 2" key="1">
    <citation type="journal article" date="2012" name="J. Bacteriol.">
        <title>Genome Sequence of the Protease-Producing Bacterium Rheinheimera nanhaiensis E407-8T, Isolated from Deep-Sea Sediment of the South China Sea.</title>
        <authorList>
            <person name="Zhang X.-Y."/>
            <person name="Zhang Y.-J."/>
            <person name="Qin Q.-L."/>
            <person name="Xie B.-B."/>
            <person name="Chen X.-L."/>
            <person name="Zhou B.-C."/>
            <person name="Zhang Y.-Z."/>
        </authorList>
    </citation>
    <scope>NUCLEOTIDE SEQUENCE [LARGE SCALE GENOMIC DNA]</scope>
    <source>
        <strain evidence="1 2">E407-8</strain>
    </source>
</reference>
<name>I1DXY4_9GAMM</name>
<dbReference type="EMBL" id="BAFK01000009">
    <property type="protein sequence ID" value="GAB58912.1"/>
    <property type="molecule type" value="Genomic_DNA"/>
</dbReference>